<feature type="region of interest" description="Disordered" evidence="6">
    <location>
        <begin position="202"/>
        <end position="221"/>
    </location>
</feature>
<evidence type="ECO:0000256" key="4">
    <source>
        <dbReference type="ARBA" id="ARBA00022989"/>
    </source>
</evidence>
<dbReference type="RefSeq" id="WP_102244745.1">
    <property type="nucleotide sequence ID" value="NZ_CP025704.1"/>
</dbReference>
<dbReference type="AlphaFoldDB" id="A0A2K9NXE7"/>
<evidence type="ECO:0000256" key="6">
    <source>
        <dbReference type="SAM" id="MobiDB-lite"/>
    </source>
</evidence>
<dbReference type="Pfam" id="PF04347">
    <property type="entry name" value="FliO"/>
    <property type="match status" value="1"/>
</dbReference>
<evidence type="ECO:0000256" key="5">
    <source>
        <dbReference type="ARBA" id="ARBA00023136"/>
    </source>
</evidence>
<name>A0A2K9NXE7_BACTC</name>
<accession>A0A2K9NXE7</accession>
<feature type="chain" id="PRO_5043881908" evidence="8">
    <location>
        <begin position="19"/>
        <end position="429"/>
    </location>
</feature>
<comment type="subcellular location">
    <subcellularLocation>
        <location evidence="1">Cell membrane</location>
    </subcellularLocation>
</comment>
<dbReference type="KEGG" id="bsto:C0V70_15325"/>
<keyword evidence="10" id="KW-1185">Reference proteome</keyword>
<evidence type="ECO:0000256" key="3">
    <source>
        <dbReference type="ARBA" id="ARBA00022692"/>
    </source>
</evidence>
<protein>
    <submittedName>
        <fullName evidence="9">Uncharacterized protein</fullName>
    </submittedName>
</protein>
<keyword evidence="4 7" id="KW-1133">Transmembrane helix</keyword>
<gene>
    <name evidence="9" type="ORF">C0V70_15325</name>
</gene>
<feature type="signal peptide" evidence="8">
    <location>
        <begin position="1"/>
        <end position="18"/>
    </location>
</feature>
<dbReference type="InterPro" id="IPR022781">
    <property type="entry name" value="Flagellar_biosynth_FliO"/>
</dbReference>
<dbReference type="Proteomes" id="UP000235584">
    <property type="component" value="Chromosome"/>
</dbReference>
<keyword evidence="2" id="KW-1003">Cell membrane</keyword>
<evidence type="ECO:0000313" key="9">
    <source>
        <dbReference type="EMBL" id="AUN99454.1"/>
    </source>
</evidence>
<dbReference type="GO" id="GO:0044781">
    <property type="term" value="P:bacterial-type flagellum organization"/>
    <property type="evidence" value="ECO:0007669"/>
    <property type="project" value="InterPro"/>
</dbReference>
<evidence type="ECO:0000256" key="7">
    <source>
        <dbReference type="SAM" id="Phobius"/>
    </source>
</evidence>
<proteinExistence type="predicted"/>
<evidence type="ECO:0000256" key="1">
    <source>
        <dbReference type="ARBA" id="ARBA00004236"/>
    </source>
</evidence>
<sequence length="429" mass="46242">MKTLVLLIASLISLNISAADVTIKGADLVNAKGSESKLVIKHAGTLNDNPKISVSDKVLSISIPNSGLGAKINKKVNGSALSATMTGEETVAVNVTLPYSLKGRESDVTIALRDGAIDVHYPRLQAQKSAETQVSRAPSITDKAIVLDTEANNAEAEKLDENYLSTLVKKQEKLAEDKHAEDKKVAQDDTTQTGTDRVNLTQSSVAKSVNTTEKAGTQAEGNGESRFSVAGYIGKFVAFLSLMIAGFYGVLTLFKKGIIKKGKLGFLHSTKLVEVLSTTHIAPKRTLMMVKAHKQVFLISSSETGVQFLSEINDVAGLIKTGEEEITGSNFDTNLYSANKTDKEFKLKEETRYADIKDYGDDYEMDSLDDMLNDSVPAAKSERRNAGASGLANAYGATNASKAIEKSPVKDQVRFSDQIKTKVKNLKQL</sequence>
<feature type="transmembrane region" description="Helical" evidence="7">
    <location>
        <begin position="232"/>
        <end position="254"/>
    </location>
</feature>
<feature type="compositionally biased region" description="Polar residues" evidence="6">
    <location>
        <begin position="202"/>
        <end position="215"/>
    </location>
</feature>
<keyword evidence="3 7" id="KW-0812">Transmembrane</keyword>
<evidence type="ECO:0000256" key="8">
    <source>
        <dbReference type="SAM" id="SignalP"/>
    </source>
</evidence>
<keyword evidence="8" id="KW-0732">Signal</keyword>
<organism evidence="9 10">
    <name type="scientific">Bacteriovorax stolpii</name>
    <name type="common">Bdellovibrio stolpii</name>
    <dbReference type="NCBI Taxonomy" id="960"/>
    <lineage>
        <taxon>Bacteria</taxon>
        <taxon>Pseudomonadati</taxon>
        <taxon>Bdellovibrionota</taxon>
        <taxon>Bacteriovoracia</taxon>
        <taxon>Bacteriovoracales</taxon>
        <taxon>Bacteriovoracaceae</taxon>
        <taxon>Bacteriovorax</taxon>
    </lineage>
</organism>
<dbReference type="GO" id="GO:0016020">
    <property type="term" value="C:membrane"/>
    <property type="evidence" value="ECO:0007669"/>
    <property type="project" value="InterPro"/>
</dbReference>
<dbReference type="EMBL" id="CP025704">
    <property type="protein sequence ID" value="AUN99454.1"/>
    <property type="molecule type" value="Genomic_DNA"/>
</dbReference>
<reference evidence="9 10" key="1">
    <citation type="submission" date="2018-01" db="EMBL/GenBank/DDBJ databases">
        <title>Complete genome sequence of Bacteriovorax stolpii DSM12778.</title>
        <authorList>
            <person name="Tang B."/>
            <person name="Chang J."/>
        </authorList>
    </citation>
    <scope>NUCLEOTIDE SEQUENCE [LARGE SCALE GENOMIC DNA]</scope>
    <source>
        <strain evidence="9 10">DSM 12778</strain>
    </source>
</reference>
<evidence type="ECO:0000256" key="2">
    <source>
        <dbReference type="ARBA" id="ARBA00022475"/>
    </source>
</evidence>
<evidence type="ECO:0000313" key="10">
    <source>
        <dbReference type="Proteomes" id="UP000235584"/>
    </source>
</evidence>
<keyword evidence="5 7" id="KW-0472">Membrane</keyword>